<dbReference type="AlphaFoldDB" id="A0A543AYC7"/>
<dbReference type="Proteomes" id="UP000317043">
    <property type="component" value="Unassembled WGS sequence"/>
</dbReference>
<organism evidence="2 3">
    <name type="scientific">Stackebrandtia endophytica</name>
    <dbReference type="NCBI Taxonomy" id="1496996"/>
    <lineage>
        <taxon>Bacteria</taxon>
        <taxon>Bacillati</taxon>
        <taxon>Actinomycetota</taxon>
        <taxon>Actinomycetes</taxon>
        <taxon>Glycomycetales</taxon>
        <taxon>Glycomycetaceae</taxon>
        <taxon>Stackebrandtia</taxon>
    </lineage>
</organism>
<dbReference type="InParanoid" id="A0A543AYC7"/>
<reference evidence="2 3" key="1">
    <citation type="submission" date="2019-06" db="EMBL/GenBank/DDBJ databases">
        <title>Sequencing the genomes of 1000 actinobacteria strains.</title>
        <authorList>
            <person name="Klenk H.-P."/>
        </authorList>
    </citation>
    <scope>NUCLEOTIDE SEQUENCE [LARGE SCALE GENOMIC DNA]</scope>
    <source>
        <strain evidence="2 3">DSM 45928</strain>
    </source>
</reference>
<keyword evidence="3" id="KW-1185">Reference proteome</keyword>
<comment type="caution">
    <text evidence="2">The sequence shown here is derived from an EMBL/GenBank/DDBJ whole genome shotgun (WGS) entry which is preliminary data.</text>
</comment>
<gene>
    <name evidence="2" type="ORF">FB566_3128</name>
</gene>
<feature type="compositionally biased region" description="Acidic residues" evidence="1">
    <location>
        <begin position="109"/>
        <end position="128"/>
    </location>
</feature>
<feature type="region of interest" description="Disordered" evidence="1">
    <location>
        <begin position="56"/>
        <end position="129"/>
    </location>
</feature>
<feature type="region of interest" description="Disordered" evidence="1">
    <location>
        <begin position="171"/>
        <end position="200"/>
    </location>
</feature>
<name>A0A543AYC7_9ACTN</name>
<accession>A0A543AYC7</accession>
<evidence type="ECO:0000256" key="1">
    <source>
        <dbReference type="SAM" id="MobiDB-lite"/>
    </source>
</evidence>
<feature type="compositionally biased region" description="Acidic residues" evidence="1">
    <location>
        <begin position="78"/>
        <end position="91"/>
    </location>
</feature>
<dbReference type="EMBL" id="VFOW01000001">
    <property type="protein sequence ID" value="TQL77569.1"/>
    <property type="molecule type" value="Genomic_DNA"/>
</dbReference>
<evidence type="ECO:0000313" key="3">
    <source>
        <dbReference type="Proteomes" id="UP000317043"/>
    </source>
</evidence>
<protein>
    <submittedName>
        <fullName evidence="2">Uncharacterized protein</fullName>
    </submittedName>
</protein>
<dbReference type="RefSeq" id="WP_142040662.1">
    <property type="nucleotide sequence ID" value="NZ_JBHTGS010000001.1"/>
</dbReference>
<proteinExistence type="predicted"/>
<sequence length="216" mass="22583">MNVVADDGLTVGAGWLHRQTVVVVVLALTTSMSVGFAVAEGISELAEAGAQPIVPMAPGYGPQPPVILPEQSDPPAEPADDPAEPPEEPCPADDPTGADGSGGVTIDLESGDEIDPPQVEVPDDDIPIEDPGPVLPPDFWESLPVDVCDDPQLRPLCDLVDGGSEWMDEFIPEDGSGWGATDPGDWSPVGEDSWSGGEAAERWLPVGSPVRLPRPW</sequence>
<evidence type="ECO:0000313" key="2">
    <source>
        <dbReference type="EMBL" id="TQL77569.1"/>
    </source>
</evidence>